<dbReference type="Pfam" id="PF09995">
    <property type="entry name" value="MPAB_Lcp_cat"/>
    <property type="match status" value="1"/>
</dbReference>
<dbReference type="AlphaFoldDB" id="A0A3E1EXY0"/>
<evidence type="ECO:0000313" key="2">
    <source>
        <dbReference type="EMBL" id="RFC54409.1"/>
    </source>
</evidence>
<sequence>MEQNTISPRYKNAPHFLDYWKHGNGNDILKWSGVEVNFEGFASKAKLYFQADELGDEVIREFYSKHSFREANLKLEKYIREGISPNEDVPDSVRKLFEFSEHIPDWLDYDLLKLGAEACIKTGRDALMSLRDYSLMGGYDYAYLNKPLVFTGALKKGALKRLSETLDFWVNVTRLDAMKPHQKGYEHAIKTRMIHAFARFQLKKHVKDWDTQTMGEPLNLWDMTATANGFSLVFLHGLKKLGNQFTAEEELGVFHLWKYISYLLGVPADELPNNVKEATQNFYLWTSIQPPADKDSVYLAQSLIKESLDNPILKFQFQRNFLNYIHVSSSKFLLDKAVFERLKLPQVWNANFIPKTLKLSNQMMQKYISRDKLVRRGNKLQMDILQQYLSITNYELYGF</sequence>
<gene>
    <name evidence="2" type="ORF">DXU93_08260</name>
</gene>
<dbReference type="OrthoDB" id="6072815at2"/>
<comment type="caution">
    <text evidence="2">The sequence shown here is derived from an EMBL/GenBank/DDBJ whole genome shotgun (WGS) entry which is preliminary data.</text>
</comment>
<dbReference type="PANTHER" id="PTHR37539">
    <property type="entry name" value="SECRETED PROTEIN-RELATED"/>
    <property type="match status" value="1"/>
</dbReference>
<evidence type="ECO:0000313" key="3">
    <source>
        <dbReference type="Proteomes" id="UP000257127"/>
    </source>
</evidence>
<dbReference type="InterPro" id="IPR018713">
    <property type="entry name" value="MPAB/Lcp_cat_dom"/>
</dbReference>
<accession>A0A3E1EXY0</accession>
<dbReference type="Proteomes" id="UP000257127">
    <property type="component" value="Unassembled WGS sequence"/>
</dbReference>
<organism evidence="2 3">
    <name type="scientific">Brumimicrobium aurantiacum</name>
    <dbReference type="NCBI Taxonomy" id="1737063"/>
    <lineage>
        <taxon>Bacteria</taxon>
        <taxon>Pseudomonadati</taxon>
        <taxon>Bacteroidota</taxon>
        <taxon>Flavobacteriia</taxon>
        <taxon>Flavobacteriales</taxon>
        <taxon>Crocinitomicaceae</taxon>
        <taxon>Brumimicrobium</taxon>
    </lineage>
</organism>
<feature type="domain" description="ER-bound oxygenase mpaB/mpaB'/Rubber oxygenase catalytic" evidence="1">
    <location>
        <begin position="135"/>
        <end position="349"/>
    </location>
</feature>
<keyword evidence="3" id="KW-1185">Reference proteome</keyword>
<dbReference type="InterPro" id="IPR037473">
    <property type="entry name" value="Lcp-like"/>
</dbReference>
<dbReference type="PANTHER" id="PTHR37539:SF1">
    <property type="entry name" value="ER-BOUND OXYGENASE MPAB_MPAB'_RUBBER OXYGENASE CATALYTIC DOMAIN-CONTAINING PROTEIN"/>
    <property type="match status" value="1"/>
</dbReference>
<dbReference type="RefSeq" id="WP_116880811.1">
    <property type="nucleotide sequence ID" value="NZ_QURB01000004.1"/>
</dbReference>
<name>A0A3E1EXY0_9FLAO</name>
<protein>
    <submittedName>
        <fullName evidence="2">DUF2236 domain-containing protein</fullName>
    </submittedName>
</protein>
<proteinExistence type="predicted"/>
<dbReference type="GO" id="GO:0016491">
    <property type="term" value="F:oxidoreductase activity"/>
    <property type="evidence" value="ECO:0007669"/>
    <property type="project" value="InterPro"/>
</dbReference>
<dbReference type="EMBL" id="QURB01000004">
    <property type="protein sequence ID" value="RFC54409.1"/>
    <property type="molecule type" value="Genomic_DNA"/>
</dbReference>
<evidence type="ECO:0000259" key="1">
    <source>
        <dbReference type="Pfam" id="PF09995"/>
    </source>
</evidence>
<reference evidence="2 3" key="1">
    <citation type="submission" date="2018-08" db="EMBL/GenBank/DDBJ databases">
        <title>The draft genome squence of Brumimicrobium sp. N62.</title>
        <authorList>
            <person name="Du Z.-J."/>
            <person name="Luo H.-R."/>
        </authorList>
    </citation>
    <scope>NUCLEOTIDE SEQUENCE [LARGE SCALE GENOMIC DNA]</scope>
    <source>
        <strain evidence="2 3">N62</strain>
    </source>
</reference>